<gene>
    <name evidence="2" type="ORF">P3W55_30395</name>
</gene>
<proteinExistence type="predicted"/>
<dbReference type="AlphaFoldDB" id="A0AAW6PHD1"/>
<organism evidence="2 3">
    <name type="scientific">Pseudomonas citronellolis</name>
    <dbReference type="NCBI Taxonomy" id="53408"/>
    <lineage>
        <taxon>Bacteria</taxon>
        <taxon>Pseudomonadati</taxon>
        <taxon>Pseudomonadota</taxon>
        <taxon>Gammaproteobacteria</taxon>
        <taxon>Pseudomonadales</taxon>
        <taxon>Pseudomonadaceae</taxon>
        <taxon>Pseudomonas</taxon>
    </lineage>
</organism>
<evidence type="ECO:0000256" key="1">
    <source>
        <dbReference type="ARBA" id="ARBA00022679"/>
    </source>
</evidence>
<keyword evidence="1 2" id="KW-0808">Transferase</keyword>
<dbReference type="SUPFAM" id="SSF53756">
    <property type="entry name" value="UDP-Glycosyltransferase/glycogen phosphorylase"/>
    <property type="match status" value="1"/>
</dbReference>
<dbReference type="EC" id="2.4.-.-" evidence="2"/>
<dbReference type="EMBL" id="JARJLR010000501">
    <property type="protein sequence ID" value="MDF3846040.1"/>
    <property type="molecule type" value="Genomic_DNA"/>
</dbReference>
<keyword evidence="2" id="KW-0328">Glycosyltransferase</keyword>
<dbReference type="GO" id="GO:0009103">
    <property type="term" value="P:lipopolysaccharide biosynthetic process"/>
    <property type="evidence" value="ECO:0007669"/>
    <property type="project" value="TreeGrafter"/>
</dbReference>
<comment type="caution">
    <text evidence="2">The sequence shown here is derived from an EMBL/GenBank/DDBJ whole genome shotgun (WGS) entry which is preliminary data.</text>
</comment>
<evidence type="ECO:0000313" key="3">
    <source>
        <dbReference type="Proteomes" id="UP001220662"/>
    </source>
</evidence>
<name>A0AAW6PHD1_9PSED</name>
<evidence type="ECO:0000313" key="2">
    <source>
        <dbReference type="EMBL" id="MDF3846040.1"/>
    </source>
</evidence>
<dbReference type="Proteomes" id="UP001220662">
    <property type="component" value="Unassembled WGS sequence"/>
</dbReference>
<sequence>MILQVLGILTKHFQITFAYPSTKQSVPPLGFSNIELLEIPPPKVLNILKNLHKGFSIQESLFYSKTGQEIINEANRSARFEVVYTDMLRMSPYAEPFECFKVIDYDDLLSLRYERFSRSGISNISIAGSHTSRLDWPSKLISKLAPKKFFFRLEGTLIRKRELHVSDSNDILVFVSPLEAESFRKKLKELGKDKAIISQPPIYEPFASRVPRLGTKLLFIGNTETAQNLHTINSIVNNILPKLPDSFSLTIIGKRSPALEKTLSNRISTHEINVLGFVENIATEALNHDMLLAPIPFGTGIKLKVLQAFSLGIPVITNTIGSEGIPIKNKVHAIIADTNEEIVLACLEISQNKRLQLKLTTSAHKLLEDNFTSERVTTSLINMLANAKPSKATC</sequence>
<dbReference type="Gene3D" id="3.40.50.2000">
    <property type="entry name" value="Glycogen Phosphorylase B"/>
    <property type="match status" value="1"/>
</dbReference>
<dbReference type="RefSeq" id="WP_276216236.1">
    <property type="nucleotide sequence ID" value="NZ_JARJLR010000501.1"/>
</dbReference>
<dbReference type="PANTHER" id="PTHR46401">
    <property type="entry name" value="GLYCOSYLTRANSFERASE WBBK-RELATED"/>
    <property type="match status" value="1"/>
</dbReference>
<dbReference type="Pfam" id="PF13692">
    <property type="entry name" value="Glyco_trans_1_4"/>
    <property type="match status" value="1"/>
</dbReference>
<accession>A0AAW6PHD1</accession>
<protein>
    <submittedName>
        <fullName evidence="2">Glycosyltransferase</fullName>
        <ecNumber evidence="2">2.4.-.-</ecNumber>
    </submittedName>
</protein>
<dbReference type="GO" id="GO:0016757">
    <property type="term" value="F:glycosyltransferase activity"/>
    <property type="evidence" value="ECO:0007669"/>
    <property type="project" value="UniProtKB-KW"/>
</dbReference>
<reference evidence="2" key="1">
    <citation type="submission" date="2023-03" db="EMBL/GenBank/DDBJ databases">
        <title>Draft assemblies of triclosan tolerant bacteria isolated from returned activated sludge.</title>
        <authorList>
            <person name="Van Hamelsveld S."/>
        </authorList>
    </citation>
    <scope>NUCLEOTIDE SEQUENCE</scope>
    <source>
        <strain evidence="2">GW210015_S63</strain>
    </source>
</reference>
<dbReference type="PANTHER" id="PTHR46401:SF2">
    <property type="entry name" value="GLYCOSYLTRANSFERASE WBBK-RELATED"/>
    <property type="match status" value="1"/>
</dbReference>